<sequence>MPASPVPSPAPNVTTFQQATHNPTNSTTHAGGILPSTNFFRPLRAFQRPATAESAEDSNGLPIMAPDPGLFQLAPLEPRRSTSSENLSGSTHGPESAGAHGNFEIKNLDDEEMRRQFSAPTRMKHSREPLLPIGGRPSISVKTNNPPVPPMAFSRGSPATTQSNKSPTSPAPNGPAARVKNNIGRALKRGFSFDSRRSNASSPSEPQRTFEGKAATPAPADDIFADSHQRKPSTPFAHDLNQSTPQLPPSPSPDHSFVSTPPAGHPPLSAMPVVGPNGRVQRKYEAYPSRNRFYGRGRFLTGGDSPWAFVASFGLTLGITGTWFGTTAVWWWHNESPAVACVVAYMCLLTISCMLTTAFRDPGILPRNLDPDPPYPSTSPSDGSRAPLPRDLKMRQDTVRVKYCSTCKTYRPPRSSHCKMCDNCVDACDHHCQWVNNCVGRRNYTSFFIFLSAAVTTILLFIITSALHIYYLTQREHLDFQGALVHGIGSTIVFCLSVIVIWPVTALLSYHMRLLLLNVTTIEQIRNSAHKTLVPGASPPNPFSHGTWRRNLGEVLCRPAGFSWLDGRGVKTEDRRELNPGWRDLERDLERGLGPGDWDP</sequence>
<dbReference type="PROSITE" id="PS50216">
    <property type="entry name" value="DHHC"/>
    <property type="match status" value="1"/>
</dbReference>
<dbReference type="AlphaFoldDB" id="A0A166BDY7"/>
<evidence type="ECO:0000256" key="10">
    <source>
        <dbReference type="RuleBase" id="RU079119"/>
    </source>
</evidence>
<keyword evidence="2 10" id="KW-0808">Transferase</keyword>
<dbReference type="EMBL" id="KV417645">
    <property type="protein sequence ID" value="KZP12546.1"/>
    <property type="molecule type" value="Genomic_DNA"/>
</dbReference>
<keyword evidence="3 10" id="KW-0812">Transmembrane</keyword>
<feature type="compositionally biased region" description="Polar residues" evidence="11">
    <location>
        <begin position="198"/>
        <end position="207"/>
    </location>
</feature>
<feature type="transmembrane region" description="Helical" evidence="10">
    <location>
        <begin position="337"/>
        <end position="359"/>
    </location>
</feature>
<dbReference type="InterPro" id="IPR039859">
    <property type="entry name" value="PFA4/ZDH16/20/ERF2-like"/>
</dbReference>
<keyword evidence="8 10" id="KW-0012">Acyltransferase</keyword>
<keyword evidence="14" id="KW-1185">Reference proteome</keyword>
<protein>
    <recommendedName>
        <fullName evidence="10">Palmitoyltransferase</fullName>
        <ecNumber evidence="10">2.3.1.225</ecNumber>
    </recommendedName>
</protein>
<keyword evidence="4 10" id="KW-1133">Transmembrane helix</keyword>
<feature type="transmembrane region" description="Helical" evidence="10">
    <location>
        <begin position="483"/>
        <end position="508"/>
    </location>
</feature>
<feature type="compositionally biased region" description="Polar residues" evidence="11">
    <location>
        <begin position="157"/>
        <end position="168"/>
    </location>
</feature>
<feature type="transmembrane region" description="Helical" evidence="10">
    <location>
        <begin position="307"/>
        <end position="331"/>
    </location>
</feature>
<dbReference type="PANTHER" id="PTHR22883">
    <property type="entry name" value="ZINC FINGER DHHC DOMAIN CONTAINING PROTEIN"/>
    <property type="match status" value="1"/>
</dbReference>
<evidence type="ECO:0000256" key="11">
    <source>
        <dbReference type="SAM" id="MobiDB-lite"/>
    </source>
</evidence>
<comment type="domain">
    <text evidence="10">The DHHC domain is required for palmitoyltransferase activity.</text>
</comment>
<dbReference type="EC" id="2.3.1.225" evidence="10"/>
<evidence type="ECO:0000256" key="2">
    <source>
        <dbReference type="ARBA" id="ARBA00022679"/>
    </source>
</evidence>
<dbReference type="GO" id="GO:0005794">
    <property type="term" value="C:Golgi apparatus"/>
    <property type="evidence" value="ECO:0007669"/>
    <property type="project" value="TreeGrafter"/>
</dbReference>
<keyword evidence="5 10" id="KW-0472">Membrane</keyword>
<evidence type="ECO:0000256" key="7">
    <source>
        <dbReference type="ARBA" id="ARBA00023288"/>
    </source>
</evidence>
<evidence type="ECO:0000256" key="4">
    <source>
        <dbReference type="ARBA" id="ARBA00022989"/>
    </source>
</evidence>
<evidence type="ECO:0000313" key="13">
    <source>
        <dbReference type="EMBL" id="KZP12546.1"/>
    </source>
</evidence>
<evidence type="ECO:0000256" key="3">
    <source>
        <dbReference type="ARBA" id="ARBA00022692"/>
    </source>
</evidence>
<dbReference type="GO" id="GO:0006612">
    <property type="term" value="P:protein targeting to membrane"/>
    <property type="evidence" value="ECO:0007669"/>
    <property type="project" value="TreeGrafter"/>
</dbReference>
<dbReference type="InterPro" id="IPR001594">
    <property type="entry name" value="Palmitoyltrfase_DHHC"/>
</dbReference>
<proteinExistence type="inferred from homology"/>
<evidence type="ECO:0000256" key="5">
    <source>
        <dbReference type="ARBA" id="ARBA00023136"/>
    </source>
</evidence>
<feature type="transmembrane region" description="Helical" evidence="10">
    <location>
        <begin position="447"/>
        <end position="471"/>
    </location>
</feature>
<evidence type="ECO:0000256" key="1">
    <source>
        <dbReference type="ARBA" id="ARBA00004141"/>
    </source>
</evidence>
<comment type="catalytic activity">
    <reaction evidence="9 10">
        <text>L-cysteinyl-[protein] + hexadecanoyl-CoA = S-hexadecanoyl-L-cysteinyl-[protein] + CoA</text>
        <dbReference type="Rhea" id="RHEA:36683"/>
        <dbReference type="Rhea" id="RHEA-COMP:10131"/>
        <dbReference type="Rhea" id="RHEA-COMP:11032"/>
        <dbReference type="ChEBI" id="CHEBI:29950"/>
        <dbReference type="ChEBI" id="CHEBI:57287"/>
        <dbReference type="ChEBI" id="CHEBI:57379"/>
        <dbReference type="ChEBI" id="CHEBI:74151"/>
        <dbReference type="EC" id="2.3.1.225"/>
    </reaction>
</comment>
<dbReference type="GO" id="GO:0019706">
    <property type="term" value="F:protein-cysteine S-palmitoyltransferase activity"/>
    <property type="evidence" value="ECO:0007669"/>
    <property type="project" value="UniProtKB-EC"/>
</dbReference>
<keyword evidence="6" id="KW-0564">Palmitate</keyword>
<reference evidence="13 14" key="1">
    <citation type="journal article" date="2016" name="Mol. Biol. Evol.">
        <title>Comparative Genomics of Early-Diverging Mushroom-Forming Fungi Provides Insights into the Origins of Lignocellulose Decay Capabilities.</title>
        <authorList>
            <person name="Nagy L.G."/>
            <person name="Riley R."/>
            <person name="Tritt A."/>
            <person name="Adam C."/>
            <person name="Daum C."/>
            <person name="Floudas D."/>
            <person name="Sun H."/>
            <person name="Yadav J.S."/>
            <person name="Pangilinan J."/>
            <person name="Larsson K.H."/>
            <person name="Matsuura K."/>
            <person name="Barry K."/>
            <person name="Labutti K."/>
            <person name="Kuo R."/>
            <person name="Ohm R.A."/>
            <person name="Bhattacharya S.S."/>
            <person name="Shirouzu T."/>
            <person name="Yoshinaga Y."/>
            <person name="Martin F.M."/>
            <person name="Grigoriev I.V."/>
            <person name="Hibbett D.S."/>
        </authorList>
    </citation>
    <scope>NUCLEOTIDE SEQUENCE [LARGE SCALE GENOMIC DNA]</scope>
    <source>
        <strain evidence="13 14">CBS 109695</strain>
    </source>
</reference>
<comment type="subcellular location">
    <subcellularLocation>
        <location evidence="1">Membrane</location>
        <topology evidence="1">Multi-pass membrane protein</topology>
    </subcellularLocation>
</comment>
<name>A0A166BDY7_9AGAM</name>
<dbReference type="GO" id="GO:0016020">
    <property type="term" value="C:membrane"/>
    <property type="evidence" value="ECO:0007669"/>
    <property type="project" value="UniProtKB-SubCell"/>
</dbReference>
<dbReference type="Proteomes" id="UP000076532">
    <property type="component" value="Unassembled WGS sequence"/>
</dbReference>
<feature type="compositionally biased region" description="Polar residues" evidence="11">
    <location>
        <begin position="16"/>
        <end position="36"/>
    </location>
</feature>
<accession>A0A166BDY7</accession>
<evidence type="ECO:0000313" key="14">
    <source>
        <dbReference type="Proteomes" id="UP000076532"/>
    </source>
</evidence>
<feature type="compositionally biased region" description="Polar residues" evidence="11">
    <location>
        <begin position="83"/>
        <end position="93"/>
    </location>
</feature>
<feature type="compositionally biased region" description="Pro residues" evidence="11">
    <location>
        <begin position="1"/>
        <end position="10"/>
    </location>
</feature>
<dbReference type="OrthoDB" id="9909019at2759"/>
<gene>
    <name evidence="13" type="ORF">FIBSPDRAFT_754668</name>
</gene>
<evidence type="ECO:0000259" key="12">
    <source>
        <dbReference type="Pfam" id="PF01529"/>
    </source>
</evidence>
<feature type="region of interest" description="Disordered" evidence="11">
    <location>
        <begin position="370"/>
        <end position="389"/>
    </location>
</feature>
<comment type="similarity">
    <text evidence="10">Belongs to the DHHC palmitoyltransferase family.</text>
</comment>
<feature type="region of interest" description="Disordered" evidence="11">
    <location>
        <begin position="48"/>
        <end position="275"/>
    </location>
</feature>
<feature type="domain" description="Palmitoyltransferase DHHC" evidence="12">
    <location>
        <begin position="401"/>
        <end position="527"/>
    </location>
</feature>
<dbReference type="Pfam" id="PF01529">
    <property type="entry name" value="DHHC"/>
    <property type="match status" value="1"/>
</dbReference>
<organism evidence="13 14">
    <name type="scientific">Athelia psychrophila</name>
    <dbReference type="NCBI Taxonomy" id="1759441"/>
    <lineage>
        <taxon>Eukaryota</taxon>
        <taxon>Fungi</taxon>
        <taxon>Dikarya</taxon>
        <taxon>Basidiomycota</taxon>
        <taxon>Agaricomycotina</taxon>
        <taxon>Agaricomycetes</taxon>
        <taxon>Agaricomycetidae</taxon>
        <taxon>Atheliales</taxon>
        <taxon>Atheliaceae</taxon>
        <taxon>Athelia</taxon>
    </lineage>
</organism>
<feature type="region of interest" description="Disordered" evidence="11">
    <location>
        <begin position="1"/>
        <end position="36"/>
    </location>
</feature>
<dbReference type="STRING" id="436010.A0A166BDY7"/>
<dbReference type="GO" id="GO:0005783">
    <property type="term" value="C:endoplasmic reticulum"/>
    <property type="evidence" value="ECO:0007669"/>
    <property type="project" value="TreeGrafter"/>
</dbReference>
<dbReference type="PANTHER" id="PTHR22883:SF488">
    <property type="entry name" value="PALMITOYLTRANSFERASE"/>
    <property type="match status" value="1"/>
</dbReference>
<evidence type="ECO:0000256" key="8">
    <source>
        <dbReference type="ARBA" id="ARBA00023315"/>
    </source>
</evidence>
<feature type="compositionally biased region" description="Basic and acidic residues" evidence="11">
    <location>
        <begin position="106"/>
        <end position="115"/>
    </location>
</feature>
<keyword evidence="7" id="KW-0449">Lipoprotein</keyword>
<evidence type="ECO:0000256" key="6">
    <source>
        <dbReference type="ARBA" id="ARBA00023139"/>
    </source>
</evidence>
<evidence type="ECO:0000256" key="9">
    <source>
        <dbReference type="ARBA" id="ARBA00048048"/>
    </source>
</evidence>